<dbReference type="PANTHER" id="PTHR37089">
    <property type="entry name" value="PROTEIN U-RELATED"/>
    <property type="match status" value="1"/>
</dbReference>
<gene>
    <name evidence="3" type="ORF">OFBG_00908</name>
</gene>
<feature type="chain" id="PRO_5002932844" evidence="1">
    <location>
        <begin position="25"/>
        <end position="178"/>
    </location>
</feature>
<dbReference type="InterPro" id="IPR053167">
    <property type="entry name" value="Spore_coat_component"/>
</dbReference>
<sequence length="178" mass="17797">MKSSVLTGVLGMLGIFCVSIPTQAVNVNGVINATITLAGACSINGSAPVAGATWGTLDFGSQSTLFTTATAQVNGSGSSPISLQCATTTPPTLTIISGTNDPNAGSGHLHAMANGSKYVSYDIYTDAGHSSKITNGTAFFTSANNGTAESVNIYGQASGGSGLTPGNYTDTLTVQLTY</sequence>
<dbReference type="Proteomes" id="UP000005089">
    <property type="component" value="Unassembled WGS sequence"/>
</dbReference>
<keyword evidence="4" id="KW-1185">Reference proteome</keyword>
<keyword evidence="1" id="KW-0732">Signal</keyword>
<dbReference type="HOGENOM" id="CLU_103262_0_1_4"/>
<organism evidence="3 4">
    <name type="scientific">Oxalobacter formigenes OXCC13</name>
    <dbReference type="NCBI Taxonomy" id="556269"/>
    <lineage>
        <taxon>Bacteria</taxon>
        <taxon>Pseudomonadati</taxon>
        <taxon>Pseudomonadota</taxon>
        <taxon>Betaproteobacteria</taxon>
        <taxon>Burkholderiales</taxon>
        <taxon>Oxalobacteraceae</taxon>
        <taxon>Oxalobacter</taxon>
    </lineage>
</organism>
<dbReference type="STRING" id="847.BRW83_1246"/>
<dbReference type="EMBL" id="GG658170">
    <property type="protein sequence ID" value="EEO29880.1"/>
    <property type="molecule type" value="Genomic_DNA"/>
</dbReference>
<evidence type="ECO:0000259" key="2">
    <source>
        <dbReference type="Pfam" id="PF05229"/>
    </source>
</evidence>
<evidence type="ECO:0000313" key="3">
    <source>
        <dbReference type="EMBL" id="EEO29880.1"/>
    </source>
</evidence>
<evidence type="ECO:0000313" key="4">
    <source>
        <dbReference type="Proteomes" id="UP000005089"/>
    </source>
</evidence>
<reference evidence="3 4" key="1">
    <citation type="submission" date="2009-02" db="EMBL/GenBank/DDBJ databases">
        <title>The Genome Sequence of Oxalobacter formigenes OXCC13.</title>
        <authorList>
            <consortium name="The Broad Institute Genome Sequencing Platform"/>
            <person name="Ward D."/>
            <person name="Young S.K."/>
            <person name="Kodira C.D."/>
            <person name="Zeng Q."/>
            <person name="Koehrsen M."/>
            <person name="Alvarado L."/>
            <person name="Berlin A."/>
            <person name="Borenstein D."/>
            <person name="Chen Z."/>
            <person name="Engels R."/>
            <person name="Freedman E."/>
            <person name="Gellesch M."/>
            <person name="Goldberg J."/>
            <person name="Griggs A."/>
            <person name="Gujja S."/>
            <person name="Heiman D."/>
            <person name="Hepburn T."/>
            <person name="Howarth C."/>
            <person name="Jen D."/>
            <person name="Larson L."/>
            <person name="Lewis B."/>
            <person name="Mehta T."/>
            <person name="Park D."/>
            <person name="Pearson M."/>
            <person name="Roberts A."/>
            <person name="Saif S."/>
            <person name="Shea T."/>
            <person name="Shenoy N."/>
            <person name="Sisk P."/>
            <person name="Stolte C."/>
            <person name="Sykes S."/>
            <person name="Walk T."/>
            <person name="White J."/>
            <person name="Yandava C."/>
            <person name="Allison M.J."/>
            <person name="Lander E."/>
            <person name="Nusbaum C."/>
            <person name="Galagan J."/>
            <person name="Birren B."/>
        </authorList>
    </citation>
    <scope>NUCLEOTIDE SEQUENCE [LARGE SCALE GENOMIC DNA]</scope>
    <source>
        <strain evidence="3 4">OXCC13</strain>
    </source>
</reference>
<keyword evidence="3" id="KW-0946">Virion</keyword>
<accession>C3X9K4</accession>
<name>C3X9K4_OXAFO</name>
<dbReference type="eggNOG" id="COG5430">
    <property type="taxonomic scope" value="Bacteria"/>
</dbReference>
<dbReference type="AlphaFoldDB" id="C3X9K4"/>
<dbReference type="InterPro" id="IPR007893">
    <property type="entry name" value="Spore_coat_U/FanG"/>
</dbReference>
<protein>
    <submittedName>
        <fullName evidence="3">Spore Coat Protein U domain protein</fullName>
    </submittedName>
</protein>
<evidence type="ECO:0000256" key="1">
    <source>
        <dbReference type="SAM" id="SignalP"/>
    </source>
</evidence>
<feature type="domain" description="Spore coat protein U/FanG" evidence="2">
    <location>
        <begin position="30"/>
        <end position="174"/>
    </location>
</feature>
<dbReference type="Pfam" id="PF05229">
    <property type="entry name" value="SCPU"/>
    <property type="match status" value="1"/>
</dbReference>
<keyword evidence="3" id="KW-0167">Capsid protein</keyword>
<proteinExistence type="predicted"/>
<feature type="signal peptide" evidence="1">
    <location>
        <begin position="1"/>
        <end position="24"/>
    </location>
</feature>
<dbReference type="SMART" id="SM00972">
    <property type="entry name" value="SCPU"/>
    <property type="match status" value="1"/>
</dbReference>